<dbReference type="EMBL" id="JBHULE010000019">
    <property type="protein sequence ID" value="MFD2562973.1"/>
    <property type="molecule type" value="Genomic_DNA"/>
</dbReference>
<dbReference type="RefSeq" id="WP_378292015.1">
    <property type="nucleotide sequence ID" value="NZ_JBHULE010000019.1"/>
</dbReference>
<sequence>MTGKNDPQALSDRYESLAYAGLYKEDPIEERAFTVLTNKCNVCHEKRNRRRVFTEDNMNDWSSDVYKQVFIKKRMPKGKKIKLTSEEYQDLLTWISSIKNNENGNQL</sequence>
<gene>
    <name evidence="1" type="ORF">ACFSR1_09875</name>
</gene>
<dbReference type="Proteomes" id="UP001597319">
    <property type="component" value="Unassembled WGS sequence"/>
</dbReference>
<evidence type="ECO:0000313" key="2">
    <source>
        <dbReference type="Proteomes" id="UP001597319"/>
    </source>
</evidence>
<evidence type="ECO:0000313" key="1">
    <source>
        <dbReference type="EMBL" id="MFD2562973.1"/>
    </source>
</evidence>
<dbReference type="InterPro" id="IPR036909">
    <property type="entry name" value="Cyt_c-like_dom_sf"/>
</dbReference>
<reference evidence="2" key="1">
    <citation type="journal article" date="2019" name="Int. J. Syst. Evol. Microbiol.">
        <title>The Global Catalogue of Microorganisms (GCM) 10K type strain sequencing project: providing services to taxonomists for standard genome sequencing and annotation.</title>
        <authorList>
            <consortium name="The Broad Institute Genomics Platform"/>
            <consortium name="The Broad Institute Genome Sequencing Center for Infectious Disease"/>
            <person name="Wu L."/>
            <person name="Ma J."/>
        </authorList>
    </citation>
    <scope>NUCLEOTIDE SEQUENCE [LARGE SCALE GENOMIC DNA]</scope>
    <source>
        <strain evidence="2">KCTC 52274</strain>
    </source>
</reference>
<proteinExistence type="predicted"/>
<dbReference type="SUPFAM" id="SSF46626">
    <property type="entry name" value="Cytochrome c"/>
    <property type="match status" value="1"/>
</dbReference>
<protein>
    <recommendedName>
        <fullName evidence="3">Cytochrome c domain-containing protein</fullName>
    </recommendedName>
</protein>
<comment type="caution">
    <text evidence="1">The sequence shown here is derived from an EMBL/GenBank/DDBJ whole genome shotgun (WGS) entry which is preliminary data.</text>
</comment>
<organism evidence="1 2">
    <name type="scientific">Aquimarina rubra</name>
    <dbReference type="NCBI Taxonomy" id="1920033"/>
    <lineage>
        <taxon>Bacteria</taxon>
        <taxon>Pseudomonadati</taxon>
        <taxon>Bacteroidota</taxon>
        <taxon>Flavobacteriia</taxon>
        <taxon>Flavobacteriales</taxon>
        <taxon>Flavobacteriaceae</taxon>
        <taxon>Aquimarina</taxon>
    </lineage>
</organism>
<accession>A0ABW5LDK8</accession>
<keyword evidence="2" id="KW-1185">Reference proteome</keyword>
<name>A0ABW5LDK8_9FLAO</name>
<evidence type="ECO:0008006" key="3">
    <source>
        <dbReference type="Google" id="ProtNLM"/>
    </source>
</evidence>